<evidence type="ECO:0000256" key="2">
    <source>
        <dbReference type="SAM" id="SignalP"/>
    </source>
</evidence>
<reference evidence="4" key="1">
    <citation type="submission" date="2022-11" db="UniProtKB">
        <authorList>
            <consortium name="WormBaseParasite"/>
        </authorList>
    </citation>
    <scope>IDENTIFICATION</scope>
</reference>
<keyword evidence="3" id="KW-1185">Reference proteome</keyword>
<dbReference type="Proteomes" id="UP000887565">
    <property type="component" value="Unplaced"/>
</dbReference>
<evidence type="ECO:0000256" key="1">
    <source>
        <dbReference type="SAM" id="MobiDB-lite"/>
    </source>
</evidence>
<name>A0A915JUG4_ROMCU</name>
<evidence type="ECO:0000313" key="3">
    <source>
        <dbReference type="Proteomes" id="UP000887565"/>
    </source>
</evidence>
<feature type="chain" id="PRO_5036765596" evidence="2">
    <location>
        <begin position="23"/>
        <end position="105"/>
    </location>
</feature>
<dbReference type="AlphaFoldDB" id="A0A915JUG4"/>
<feature type="region of interest" description="Disordered" evidence="1">
    <location>
        <begin position="52"/>
        <end position="75"/>
    </location>
</feature>
<feature type="compositionally biased region" description="Basic residues" evidence="1">
    <location>
        <begin position="60"/>
        <end position="71"/>
    </location>
</feature>
<proteinExistence type="predicted"/>
<feature type="signal peptide" evidence="2">
    <location>
        <begin position="1"/>
        <end position="22"/>
    </location>
</feature>
<accession>A0A915JUG4</accession>
<sequence length="105" mass="11904">MHIGIAAILFTLTIFFLLQAEGRSHNSDLDFGGDSKAVSIVRRNADAAAAFNSGGVRKSREARRKSRRRGGRKDDYDDYARFISETENRHGRVNYAWRILPFTDV</sequence>
<protein>
    <submittedName>
        <fullName evidence="4">Uncharacterized protein</fullName>
    </submittedName>
</protein>
<organism evidence="3 4">
    <name type="scientific">Romanomermis culicivorax</name>
    <name type="common">Nematode worm</name>
    <dbReference type="NCBI Taxonomy" id="13658"/>
    <lineage>
        <taxon>Eukaryota</taxon>
        <taxon>Metazoa</taxon>
        <taxon>Ecdysozoa</taxon>
        <taxon>Nematoda</taxon>
        <taxon>Enoplea</taxon>
        <taxon>Dorylaimia</taxon>
        <taxon>Mermithida</taxon>
        <taxon>Mermithoidea</taxon>
        <taxon>Mermithidae</taxon>
        <taxon>Romanomermis</taxon>
    </lineage>
</organism>
<dbReference type="WBParaSite" id="nRc.2.0.1.t29437-RA">
    <property type="protein sequence ID" value="nRc.2.0.1.t29437-RA"/>
    <property type="gene ID" value="nRc.2.0.1.g29437"/>
</dbReference>
<evidence type="ECO:0000313" key="4">
    <source>
        <dbReference type="WBParaSite" id="nRc.2.0.1.t29437-RA"/>
    </source>
</evidence>
<keyword evidence="2" id="KW-0732">Signal</keyword>